<comment type="caution">
    <text evidence="3">The sequence shown here is derived from an EMBL/GenBank/DDBJ whole genome shotgun (WGS) entry which is preliminary data.</text>
</comment>
<dbReference type="EMBL" id="JACRKR010000094">
    <property type="protein sequence ID" value="MBI5078752.1"/>
    <property type="molecule type" value="Genomic_DNA"/>
</dbReference>
<keyword evidence="3" id="KW-0808">Transferase</keyword>
<dbReference type="GO" id="GO:0006163">
    <property type="term" value="P:purine nucleotide metabolic process"/>
    <property type="evidence" value="ECO:0007669"/>
    <property type="project" value="UniProtKB-ARBA"/>
</dbReference>
<feature type="active site" description="Nucleophile and sulfur donor" evidence="1">
    <location>
        <position position="177"/>
    </location>
</feature>
<reference evidence="3" key="1">
    <citation type="submission" date="2020-07" db="EMBL/GenBank/DDBJ databases">
        <title>Huge and variable diversity of episymbiotic CPR bacteria and DPANN archaea in groundwater ecosystems.</title>
        <authorList>
            <person name="He C.Y."/>
            <person name="Keren R."/>
            <person name="Whittaker M."/>
            <person name="Farag I.F."/>
            <person name="Doudna J."/>
            <person name="Cate J.H.D."/>
            <person name="Banfield J.F."/>
        </authorList>
    </citation>
    <scope>NUCLEOTIDE SEQUENCE</scope>
    <source>
        <strain evidence="3">NC_groundwater_1860_Pr3_B-0.1um_51_7</strain>
    </source>
</reference>
<dbReference type="NCBIfam" id="TIGR00268">
    <property type="entry name" value="ATP-dependent sacrificial sulfur transferase LarE"/>
    <property type="match status" value="1"/>
</dbReference>
<accession>A0A9D6YT18</accession>
<protein>
    <submittedName>
        <fullName evidence="3">ATP-dependent sacrificial sulfur transferase LarE</fullName>
    </submittedName>
</protein>
<dbReference type="Pfam" id="PF02540">
    <property type="entry name" value="NAD_synthase"/>
    <property type="match status" value="1"/>
</dbReference>
<dbReference type="InterPro" id="IPR022310">
    <property type="entry name" value="NAD/GMP_synthase"/>
</dbReference>
<evidence type="ECO:0000259" key="2">
    <source>
        <dbReference type="Pfam" id="PF02540"/>
    </source>
</evidence>
<sequence>METLEAKHQKLKEQLAGTEKALVAYSGGVDSTFLLYAARQALGRERVLAVIARSPTYPEDEIKSAVEVADSLDAEYRVIDTEEFSDENFIANPKERCYYCKKELFSKLRTVARENGIADVLDGSNVDDLSDFRPGSCAKAEFSVRSPLQEAGLTKSDIRRLSKEADLPTWDKPAMACLASRIPYGTRINEDVLKRVGEGEGFLKSLGFKQLRVRHHAPIARIEVDRDSVAKIMLPGMMEAIVKKFEELGYVYVTLDMKGYRAGSMNEG</sequence>
<evidence type="ECO:0000256" key="1">
    <source>
        <dbReference type="PIRSR" id="PIRSR006661-1"/>
    </source>
</evidence>
<dbReference type="GO" id="GO:0016783">
    <property type="term" value="F:sulfurtransferase activity"/>
    <property type="evidence" value="ECO:0007669"/>
    <property type="project" value="InterPro"/>
</dbReference>
<dbReference type="Proteomes" id="UP000808761">
    <property type="component" value="Unassembled WGS sequence"/>
</dbReference>
<dbReference type="SUPFAM" id="SSF52402">
    <property type="entry name" value="Adenine nucleotide alpha hydrolases-like"/>
    <property type="match status" value="1"/>
</dbReference>
<dbReference type="PIRSF" id="PIRSF006661">
    <property type="entry name" value="PP-lp_UCP006661"/>
    <property type="match status" value="1"/>
</dbReference>
<dbReference type="AlphaFoldDB" id="A0A9D6YT18"/>
<dbReference type="Gene3D" id="3.40.50.620">
    <property type="entry name" value="HUPs"/>
    <property type="match status" value="1"/>
</dbReference>
<evidence type="ECO:0000313" key="3">
    <source>
        <dbReference type="EMBL" id="MBI5078752.1"/>
    </source>
</evidence>
<dbReference type="InterPro" id="IPR005232">
    <property type="entry name" value="LarE"/>
</dbReference>
<proteinExistence type="predicted"/>
<gene>
    <name evidence="3" type="primary">larE</name>
    <name evidence="3" type="ORF">HZB08_01875</name>
</gene>
<organism evidence="3 4">
    <name type="scientific">Candidatus Saganbacteria bacterium</name>
    <dbReference type="NCBI Taxonomy" id="2575572"/>
    <lineage>
        <taxon>Bacteria</taxon>
        <taxon>Bacillati</taxon>
        <taxon>Saganbacteria</taxon>
    </lineage>
</organism>
<dbReference type="InterPro" id="IPR014729">
    <property type="entry name" value="Rossmann-like_a/b/a_fold"/>
</dbReference>
<feature type="domain" description="NAD/GMP synthase" evidence="2">
    <location>
        <begin position="15"/>
        <end position="85"/>
    </location>
</feature>
<dbReference type="PANTHER" id="PTHR43169:SF2">
    <property type="entry name" value="NAD_GMP SYNTHASE DOMAIN-CONTAINING PROTEIN"/>
    <property type="match status" value="1"/>
</dbReference>
<dbReference type="PANTHER" id="PTHR43169">
    <property type="entry name" value="EXSB FAMILY PROTEIN"/>
    <property type="match status" value="1"/>
</dbReference>
<dbReference type="CDD" id="cd01990">
    <property type="entry name" value="LarE-like"/>
    <property type="match status" value="1"/>
</dbReference>
<dbReference type="InterPro" id="IPR052188">
    <property type="entry name" value="Ni-pincer_cofactor_biosynth"/>
</dbReference>
<evidence type="ECO:0000313" key="4">
    <source>
        <dbReference type="Proteomes" id="UP000808761"/>
    </source>
</evidence>
<name>A0A9D6YT18_UNCSA</name>